<evidence type="ECO:0000256" key="7">
    <source>
        <dbReference type="PROSITE-ProRule" id="PRU00703"/>
    </source>
</evidence>
<keyword evidence="2" id="KW-1003">Cell membrane</keyword>
<evidence type="ECO:0000256" key="1">
    <source>
        <dbReference type="ARBA" id="ARBA00004651"/>
    </source>
</evidence>
<evidence type="ECO:0000256" key="3">
    <source>
        <dbReference type="ARBA" id="ARBA00022692"/>
    </source>
</evidence>
<dbReference type="PROSITE" id="PS51846">
    <property type="entry name" value="CNNM"/>
    <property type="match status" value="1"/>
</dbReference>
<dbReference type="SMART" id="SM00116">
    <property type="entry name" value="CBS"/>
    <property type="match status" value="2"/>
</dbReference>
<sequence>MSEFLIIALCLLMNAMLSCIEMAFVTVSKAHIKKLSQSGQIAAKRVLQLKQNPERTLSVLQIGITLVGAISAAVSGASAEEYLGPKILPYLNVSRETSEFIAIALIVLPLTYISVVIGELVPKSIALRSPLKVVLAGGYLLLAMDRIFYPFVILLESSTRFLTKFVFARIKSEGSINSEDGVDLDSLSEAHKQYVLNLINIDKRTVKDVMVPWEQVTIINENKHHYEVLEKIRSSRHTRIPVVNDNDEVIGLLHTKEFVSEAEITKIDWKQLIRSIITLNPKEPILNALKKLQNEKSHLAIIKENNRILGIVTIEDIFEEVVGEMYDEDDEPNTLLALNSRIRTMNLK</sequence>
<evidence type="ECO:0000256" key="5">
    <source>
        <dbReference type="ARBA" id="ARBA00022989"/>
    </source>
</evidence>
<keyword evidence="6 8" id="KW-0472">Membrane</keyword>
<dbReference type="KEGG" id="bex:A11Q_516"/>
<dbReference type="InterPro" id="IPR046342">
    <property type="entry name" value="CBS_dom_sf"/>
</dbReference>
<dbReference type="InterPro" id="IPR002550">
    <property type="entry name" value="CNNM"/>
</dbReference>
<dbReference type="SUPFAM" id="SSF54631">
    <property type="entry name" value="CBS-domain pair"/>
    <property type="match status" value="1"/>
</dbReference>
<reference evidence="12 13" key="1">
    <citation type="journal article" date="2013" name="ISME J.">
        <title>By their genes ye shall know them: genomic signatures of predatory bacteria.</title>
        <authorList>
            <person name="Pasternak Z."/>
            <person name="Pietrokovski S."/>
            <person name="Rotem O."/>
            <person name="Gophna U."/>
            <person name="Lurie-Weinberger M.N."/>
            <person name="Jurkevitch E."/>
        </authorList>
    </citation>
    <scope>NUCLEOTIDE SEQUENCE [LARGE SCALE GENOMIC DNA]</scope>
    <source>
        <strain evidence="12 13">JSS</strain>
    </source>
</reference>
<dbReference type="CDD" id="cd04590">
    <property type="entry name" value="CBS_pair_CorC_HlyC_assoc"/>
    <property type="match status" value="1"/>
</dbReference>
<feature type="transmembrane region" description="Helical" evidence="9">
    <location>
        <begin position="133"/>
        <end position="155"/>
    </location>
</feature>
<evidence type="ECO:0000313" key="13">
    <source>
        <dbReference type="Proteomes" id="UP000012040"/>
    </source>
</evidence>
<keyword evidence="7" id="KW-0129">CBS domain</keyword>
<evidence type="ECO:0000256" key="6">
    <source>
        <dbReference type="ARBA" id="ARBA00023136"/>
    </source>
</evidence>
<comment type="subcellular location">
    <subcellularLocation>
        <location evidence="1">Cell membrane</location>
        <topology evidence="1">Multi-pass membrane protein</topology>
    </subcellularLocation>
</comment>
<protein>
    <recommendedName>
        <fullName evidence="14">Hemolysin</fullName>
    </recommendedName>
</protein>
<dbReference type="HOGENOM" id="CLU_015237_4_0_7"/>
<evidence type="ECO:0000256" key="8">
    <source>
        <dbReference type="PROSITE-ProRule" id="PRU01193"/>
    </source>
</evidence>
<dbReference type="InterPro" id="IPR000644">
    <property type="entry name" value="CBS_dom"/>
</dbReference>
<dbReference type="RefSeq" id="WP_015469226.1">
    <property type="nucleotide sequence ID" value="NC_020813.1"/>
</dbReference>
<evidence type="ECO:0000313" key="12">
    <source>
        <dbReference type="EMBL" id="AGH94736.1"/>
    </source>
</evidence>
<evidence type="ECO:0000256" key="9">
    <source>
        <dbReference type="SAM" id="Phobius"/>
    </source>
</evidence>
<evidence type="ECO:0000259" key="11">
    <source>
        <dbReference type="PROSITE" id="PS51846"/>
    </source>
</evidence>
<evidence type="ECO:0000256" key="4">
    <source>
        <dbReference type="ARBA" id="ARBA00022737"/>
    </source>
</evidence>
<feature type="transmembrane region" description="Helical" evidence="9">
    <location>
        <begin position="100"/>
        <end position="121"/>
    </location>
</feature>
<dbReference type="STRING" id="1184267.A11Q_516"/>
<keyword evidence="4" id="KW-0677">Repeat</keyword>
<dbReference type="PATRIC" id="fig|1184267.3.peg.526"/>
<organism evidence="12 13">
    <name type="scientific">Pseudobdellovibrio exovorus JSS</name>
    <dbReference type="NCBI Taxonomy" id="1184267"/>
    <lineage>
        <taxon>Bacteria</taxon>
        <taxon>Pseudomonadati</taxon>
        <taxon>Bdellovibrionota</taxon>
        <taxon>Bdellovibrionia</taxon>
        <taxon>Bdellovibrionales</taxon>
        <taxon>Pseudobdellovibrionaceae</taxon>
        <taxon>Pseudobdellovibrio</taxon>
    </lineage>
</organism>
<feature type="domain" description="CNNM transmembrane" evidence="11">
    <location>
        <begin position="1"/>
        <end position="203"/>
    </location>
</feature>
<dbReference type="PANTHER" id="PTHR43099:SF5">
    <property type="entry name" value="HLYC_CORC FAMILY TRANSPORTER"/>
    <property type="match status" value="1"/>
</dbReference>
<dbReference type="PANTHER" id="PTHR43099">
    <property type="entry name" value="UPF0053 PROTEIN YRKA"/>
    <property type="match status" value="1"/>
</dbReference>
<feature type="transmembrane region" description="Helical" evidence="9">
    <location>
        <begin position="59"/>
        <end position="79"/>
    </location>
</feature>
<evidence type="ECO:0008006" key="14">
    <source>
        <dbReference type="Google" id="ProtNLM"/>
    </source>
</evidence>
<dbReference type="OrthoDB" id="20246at2"/>
<evidence type="ECO:0000256" key="2">
    <source>
        <dbReference type="ARBA" id="ARBA00022475"/>
    </source>
</evidence>
<proteinExistence type="predicted"/>
<feature type="domain" description="CBS" evidence="10">
    <location>
        <begin position="272"/>
        <end position="328"/>
    </location>
</feature>
<dbReference type="InterPro" id="IPR051676">
    <property type="entry name" value="UPF0053_domain"/>
</dbReference>
<feature type="domain" description="CBS" evidence="10">
    <location>
        <begin position="210"/>
        <end position="269"/>
    </location>
</feature>
<dbReference type="Pfam" id="PF00571">
    <property type="entry name" value="CBS"/>
    <property type="match status" value="2"/>
</dbReference>
<dbReference type="EMBL" id="CP003537">
    <property type="protein sequence ID" value="AGH94736.1"/>
    <property type="molecule type" value="Genomic_DNA"/>
</dbReference>
<accession>M4V9N2</accession>
<name>M4V9N2_9BACT</name>
<dbReference type="AlphaFoldDB" id="M4V9N2"/>
<dbReference type="Gene3D" id="3.10.580.10">
    <property type="entry name" value="CBS-domain"/>
    <property type="match status" value="1"/>
</dbReference>
<dbReference type="Pfam" id="PF01595">
    <property type="entry name" value="CNNM"/>
    <property type="match status" value="1"/>
</dbReference>
<evidence type="ECO:0000259" key="10">
    <source>
        <dbReference type="PROSITE" id="PS51371"/>
    </source>
</evidence>
<dbReference type="Proteomes" id="UP000012040">
    <property type="component" value="Chromosome"/>
</dbReference>
<gene>
    <name evidence="12" type="ORF">A11Q_516</name>
</gene>
<dbReference type="GO" id="GO:0005886">
    <property type="term" value="C:plasma membrane"/>
    <property type="evidence" value="ECO:0007669"/>
    <property type="project" value="UniProtKB-SubCell"/>
</dbReference>
<keyword evidence="3 8" id="KW-0812">Transmembrane</keyword>
<dbReference type="PROSITE" id="PS51371">
    <property type="entry name" value="CBS"/>
    <property type="match status" value="2"/>
</dbReference>
<keyword evidence="13" id="KW-1185">Reference proteome</keyword>
<keyword evidence="5 8" id="KW-1133">Transmembrane helix</keyword>
<dbReference type="eggNOG" id="COG1253">
    <property type="taxonomic scope" value="Bacteria"/>
</dbReference>
<dbReference type="InterPro" id="IPR044751">
    <property type="entry name" value="Ion_transp-like_CBS"/>
</dbReference>